<comment type="caution">
    <text evidence="17">The sequence shown here is derived from an EMBL/GenBank/DDBJ whole genome shotgun (WGS) entry which is preliminary data.</text>
</comment>
<accession>A0ABR4XMZ3</accession>
<keyword evidence="10 15" id="KW-0408">Iron</keyword>
<evidence type="ECO:0000256" key="14">
    <source>
        <dbReference type="ARBA" id="ARBA00048321"/>
    </source>
</evidence>
<sequence length="459" mass="51474">MKAEILNKYNIPVPRYTSYPPANLFSPLYDSVRYETDLLLSNSNGTDKLSFYIHIPFCNSLCLYCGCNKQVMPKEGDGVALYVDYLLKELELLSQKIDPLRKVYQIHFGGGSPTSIPLNHIKKILEAIRSKFVIAPEAEVAIECHPGYLNEQAWKSLIDMGFTRMSIGIQDIDSKVLRQVKRTESKLPLHEIVSLLRSNGIEINIDLIYGLPLQTAESFGKTIEAVLDLRPDRVVTFSYAHVPWVHPIQKALERVGLPTPQEKAVMYSKALGVALERGYVQIGLDHFVLPTDALAMALQEGSLHRNFQGYCTKEITGQVYALGITGISQLYGSYAQNCKDISTYYSFLNRDTLPAVTGYSLTEEEQVIKEIITELMCNYRCNPVRILSDFGIDTDSLHTISFLKYDALKEMAEDGLCSVDEDTGEIVMEKSAHAFVRNVAACFDIHYNPKAPAGYSKPI</sequence>
<dbReference type="SFLD" id="SFLDG01065">
    <property type="entry name" value="anaerobic_coproporphyrinogen-I"/>
    <property type="match status" value="1"/>
</dbReference>
<dbReference type="EMBL" id="JQZV01000003">
    <property type="protein sequence ID" value="KGN93282.1"/>
    <property type="molecule type" value="Genomic_DNA"/>
</dbReference>
<keyword evidence="18" id="KW-1185">Reference proteome</keyword>
<evidence type="ECO:0000256" key="3">
    <source>
        <dbReference type="ARBA" id="ARBA00005493"/>
    </source>
</evidence>
<comment type="catalytic activity">
    <reaction evidence="14 15">
        <text>coproporphyrinogen III + 2 S-adenosyl-L-methionine = protoporphyrinogen IX + 2 5'-deoxyadenosine + 2 L-methionine + 2 CO2</text>
        <dbReference type="Rhea" id="RHEA:15425"/>
        <dbReference type="ChEBI" id="CHEBI:16526"/>
        <dbReference type="ChEBI" id="CHEBI:17319"/>
        <dbReference type="ChEBI" id="CHEBI:57307"/>
        <dbReference type="ChEBI" id="CHEBI:57309"/>
        <dbReference type="ChEBI" id="CHEBI:57844"/>
        <dbReference type="ChEBI" id="CHEBI:59789"/>
        <dbReference type="EC" id="1.3.98.3"/>
    </reaction>
</comment>
<dbReference type="EC" id="1.3.98.3" evidence="15"/>
<evidence type="ECO:0000256" key="8">
    <source>
        <dbReference type="ARBA" id="ARBA00022723"/>
    </source>
</evidence>
<dbReference type="SFLD" id="SFLDS00029">
    <property type="entry name" value="Radical_SAM"/>
    <property type="match status" value="1"/>
</dbReference>
<dbReference type="CDD" id="cd01335">
    <property type="entry name" value="Radical_SAM"/>
    <property type="match status" value="1"/>
</dbReference>
<dbReference type="InterPro" id="IPR007197">
    <property type="entry name" value="rSAM"/>
</dbReference>
<evidence type="ECO:0000256" key="13">
    <source>
        <dbReference type="ARBA" id="ARBA00024295"/>
    </source>
</evidence>
<evidence type="ECO:0000259" key="16">
    <source>
        <dbReference type="PROSITE" id="PS51918"/>
    </source>
</evidence>
<dbReference type="InterPro" id="IPR034505">
    <property type="entry name" value="Coproporphyrinogen-III_oxidase"/>
</dbReference>
<dbReference type="NCBIfam" id="TIGR00538">
    <property type="entry name" value="hemN"/>
    <property type="match status" value="1"/>
</dbReference>
<comment type="subcellular location">
    <subcellularLocation>
        <location evidence="1 15">Cytoplasm</location>
    </subcellularLocation>
</comment>
<keyword evidence="6 15" id="KW-0963">Cytoplasm</keyword>
<dbReference type="PIRSF" id="PIRSF000167">
    <property type="entry name" value="HemN"/>
    <property type="match status" value="1"/>
</dbReference>
<evidence type="ECO:0000313" key="18">
    <source>
        <dbReference type="Proteomes" id="UP000030101"/>
    </source>
</evidence>
<dbReference type="SFLD" id="SFLDG01082">
    <property type="entry name" value="B12-binding_domain_containing"/>
    <property type="match status" value="1"/>
</dbReference>
<dbReference type="InterPro" id="IPR058240">
    <property type="entry name" value="rSAM_sf"/>
</dbReference>
<evidence type="ECO:0000313" key="17">
    <source>
        <dbReference type="EMBL" id="KGN93282.1"/>
    </source>
</evidence>
<name>A0ABR4XMZ3_9PORP</name>
<comment type="cofactor">
    <cofactor evidence="15">
        <name>[4Fe-4S] cluster</name>
        <dbReference type="ChEBI" id="CHEBI:49883"/>
    </cofactor>
    <text evidence="15">Binds 1 [4Fe-4S] cluster. The cluster is coordinated with 3 cysteines and an exchangeable S-adenosyl-L-methionine.</text>
</comment>
<keyword evidence="9 15" id="KW-0560">Oxidoreductase</keyword>
<dbReference type="InterPro" id="IPR006638">
    <property type="entry name" value="Elp3/MiaA/NifB-like_rSAM"/>
</dbReference>
<dbReference type="PROSITE" id="PS51918">
    <property type="entry name" value="RADICAL_SAM"/>
    <property type="match status" value="1"/>
</dbReference>
<dbReference type="Gene3D" id="1.10.10.920">
    <property type="match status" value="1"/>
</dbReference>
<evidence type="ECO:0000256" key="2">
    <source>
        <dbReference type="ARBA" id="ARBA00004785"/>
    </source>
</evidence>
<evidence type="ECO:0000256" key="5">
    <source>
        <dbReference type="ARBA" id="ARBA00022485"/>
    </source>
</evidence>
<keyword evidence="8 15" id="KW-0479">Metal-binding</keyword>
<gene>
    <name evidence="17" type="ORF">HQ43_01110</name>
</gene>
<protein>
    <recommendedName>
        <fullName evidence="15">Coproporphyrinogen-III oxidase</fullName>
        <ecNumber evidence="15">1.3.98.3</ecNumber>
    </recommendedName>
</protein>
<keyword evidence="5 15" id="KW-0004">4Fe-4S</keyword>
<dbReference type="InterPro" id="IPR004558">
    <property type="entry name" value="Coprogen_oxidase_HemN"/>
</dbReference>
<keyword evidence="11 15" id="KW-0411">Iron-sulfur</keyword>
<evidence type="ECO:0000256" key="10">
    <source>
        <dbReference type="ARBA" id="ARBA00023004"/>
    </source>
</evidence>
<evidence type="ECO:0000256" key="9">
    <source>
        <dbReference type="ARBA" id="ARBA00023002"/>
    </source>
</evidence>
<dbReference type="PANTHER" id="PTHR13932">
    <property type="entry name" value="COPROPORPHYRINIGEN III OXIDASE"/>
    <property type="match status" value="1"/>
</dbReference>
<dbReference type="InterPro" id="IPR023404">
    <property type="entry name" value="rSAM_horseshoe"/>
</dbReference>
<organism evidence="17 18">
    <name type="scientific">Porphyromonas canoris</name>
    <dbReference type="NCBI Taxonomy" id="36875"/>
    <lineage>
        <taxon>Bacteria</taxon>
        <taxon>Pseudomonadati</taxon>
        <taxon>Bacteroidota</taxon>
        <taxon>Bacteroidia</taxon>
        <taxon>Bacteroidales</taxon>
        <taxon>Porphyromonadaceae</taxon>
        <taxon>Porphyromonas</taxon>
    </lineage>
</organism>
<dbReference type="SUPFAM" id="SSF102114">
    <property type="entry name" value="Radical SAM enzymes"/>
    <property type="match status" value="1"/>
</dbReference>
<dbReference type="PANTHER" id="PTHR13932:SF6">
    <property type="entry name" value="OXYGEN-INDEPENDENT COPROPORPHYRINOGEN III OXIDASE"/>
    <property type="match status" value="1"/>
</dbReference>
<dbReference type="SMART" id="SM00729">
    <property type="entry name" value="Elp3"/>
    <property type="match status" value="1"/>
</dbReference>
<evidence type="ECO:0000256" key="4">
    <source>
        <dbReference type="ARBA" id="ARBA00011245"/>
    </source>
</evidence>
<evidence type="ECO:0000256" key="15">
    <source>
        <dbReference type="PIRNR" id="PIRNR000167"/>
    </source>
</evidence>
<comment type="similarity">
    <text evidence="3 15">Belongs to the anaerobic coproporphyrinogen-III oxidase family.</text>
</comment>
<comment type="pathway">
    <text evidence="2 15">Porphyrin-containing compound metabolism; protoporphyrin-IX biosynthesis; protoporphyrinogen-IX from coproporphyrinogen-III (AdoMet route): step 1/1.</text>
</comment>
<dbReference type="RefSeq" id="WP_036789027.1">
    <property type="nucleotide sequence ID" value="NZ_JQZV01000003.1"/>
</dbReference>
<keyword evidence="12 15" id="KW-0627">Porphyrin biosynthesis</keyword>
<reference evidence="17 18" key="1">
    <citation type="submission" date="2014-08" db="EMBL/GenBank/DDBJ databases">
        <title>Porphyromonas canoris strain:OH2762 Genome sequencing.</title>
        <authorList>
            <person name="Wallis C."/>
            <person name="Deusch O."/>
            <person name="O'Flynn C."/>
            <person name="Davis I."/>
            <person name="Jospin G."/>
            <person name="Darling A.E."/>
            <person name="Coil D.A."/>
            <person name="Alexiev A."/>
            <person name="Horsfall A."/>
            <person name="Kirkwood N."/>
            <person name="Harris S."/>
            <person name="Eisen J.A."/>
        </authorList>
    </citation>
    <scope>NUCLEOTIDE SEQUENCE [LARGE SCALE GENOMIC DNA]</scope>
    <source>
        <strain evidence="18">COT-108 OH2762</strain>
    </source>
</reference>
<evidence type="ECO:0000256" key="11">
    <source>
        <dbReference type="ARBA" id="ARBA00023014"/>
    </source>
</evidence>
<dbReference type="Proteomes" id="UP000030101">
    <property type="component" value="Unassembled WGS sequence"/>
</dbReference>
<proteinExistence type="inferred from homology"/>
<evidence type="ECO:0000256" key="7">
    <source>
        <dbReference type="ARBA" id="ARBA00022691"/>
    </source>
</evidence>
<feature type="domain" description="Radical SAM core" evidence="16">
    <location>
        <begin position="43"/>
        <end position="274"/>
    </location>
</feature>
<dbReference type="Pfam" id="PF04055">
    <property type="entry name" value="Radical_SAM"/>
    <property type="match status" value="1"/>
</dbReference>
<keyword evidence="7 15" id="KW-0949">S-adenosyl-L-methionine</keyword>
<evidence type="ECO:0000256" key="6">
    <source>
        <dbReference type="ARBA" id="ARBA00022490"/>
    </source>
</evidence>
<dbReference type="Gene3D" id="3.80.30.20">
    <property type="entry name" value="tm_1862 like domain"/>
    <property type="match status" value="1"/>
</dbReference>
<evidence type="ECO:0000256" key="12">
    <source>
        <dbReference type="ARBA" id="ARBA00023244"/>
    </source>
</evidence>
<comment type="subunit">
    <text evidence="4">Monomer.</text>
</comment>
<comment type="function">
    <text evidence="13">Involved in the heme biosynthesis. Catalyzes the anaerobic oxidative decarboxylation of propionate groups of rings A and B of coproporphyrinogen III to yield the vinyl groups in protoporphyrinogen IX.</text>
</comment>
<evidence type="ECO:0000256" key="1">
    <source>
        <dbReference type="ARBA" id="ARBA00004496"/>
    </source>
</evidence>